<gene>
    <name evidence="2" type="ORF">PSFLO_07214</name>
</gene>
<evidence type="ECO:0000313" key="3">
    <source>
        <dbReference type="Proteomes" id="UP000323386"/>
    </source>
</evidence>
<evidence type="ECO:0000256" key="1">
    <source>
        <dbReference type="SAM" id="SignalP"/>
    </source>
</evidence>
<reference evidence="2 3" key="1">
    <citation type="submission" date="2018-03" db="EMBL/GenBank/DDBJ databases">
        <authorList>
            <person name="Guldener U."/>
        </authorList>
    </citation>
    <scope>NUCLEOTIDE SEQUENCE [LARGE SCALE GENOMIC DNA]</scope>
    <source>
        <strain evidence="2 3">DAOM196992</strain>
    </source>
</reference>
<organism evidence="2 3">
    <name type="scientific">Pseudozyma flocculosa</name>
    <dbReference type="NCBI Taxonomy" id="84751"/>
    <lineage>
        <taxon>Eukaryota</taxon>
        <taxon>Fungi</taxon>
        <taxon>Dikarya</taxon>
        <taxon>Basidiomycota</taxon>
        <taxon>Ustilaginomycotina</taxon>
        <taxon>Ustilaginomycetes</taxon>
        <taxon>Ustilaginales</taxon>
        <taxon>Ustilaginaceae</taxon>
        <taxon>Pseudozyma</taxon>
    </lineage>
</organism>
<keyword evidence="1" id="KW-0732">Signal</keyword>
<feature type="chain" id="PRO_5022717773" evidence="1">
    <location>
        <begin position="24"/>
        <end position="116"/>
    </location>
</feature>
<keyword evidence="3" id="KW-1185">Reference proteome</keyword>
<accession>A0A5C3FBG9</accession>
<dbReference type="Proteomes" id="UP000323386">
    <property type="component" value="Unassembled WGS sequence"/>
</dbReference>
<dbReference type="EMBL" id="OOIP01000030">
    <property type="protein sequence ID" value="SPO41732.1"/>
    <property type="molecule type" value="Genomic_DNA"/>
</dbReference>
<name>A0A5C3FBG9_9BASI</name>
<sequence length="116" mass="12474">MKFAALSLTNAVALVVLGMSASAELINFVPPYADVTQVPWCKAPGPAKLPDVLNWYGLICRRLSVVRAYVCTSDNNLATEFQDAWEDFCTGHGGKIYTPTANDLPSSSGGAAKIHW</sequence>
<proteinExistence type="predicted"/>
<feature type="signal peptide" evidence="1">
    <location>
        <begin position="1"/>
        <end position="23"/>
    </location>
</feature>
<dbReference type="AlphaFoldDB" id="A0A5C3FBG9"/>
<protein>
    <submittedName>
        <fullName evidence="2">Uncharacterized protein</fullName>
    </submittedName>
</protein>
<evidence type="ECO:0000313" key="2">
    <source>
        <dbReference type="EMBL" id="SPO41732.1"/>
    </source>
</evidence>